<keyword evidence="1" id="KW-0175">Coiled coil</keyword>
<feature type="compositionally biased region" description="Basic and acidic residues" evidence="2">
    <location>
        <begin position="13"/>
        <end position="43"/>
    </location>
</feature>
<feature type="compositionally biased region" description="Basic and acidic residues" evidence="2">
    <location>
        <begin position="91"/>
        <end position="109"/>
    </location>
</feature>
<feature type="compositionally biased region" description="Polar residues" evidence="2">
    <location>
        <begin position="1"/>
        <end position="12"/>
    </location>
</feature>
<dbReference type="Proteomes" id="UP000228867">
    <property type="component" value="Unassembled WGS sequence"/>
</dbReference>
<gene>
    <name evidence="3" type="ORF">COV54_03450</name>
</gene>
<sequence>MKSFETGPSSEQIKPEEEITPELPKEEGLEMRKAVAEQAELKPEQAIAQERSVLERFKGKAKQVAVVLLFVSALSAGPGMVGEAYAQETKPTTRTEQVQKQEKQEEKINEANLTESSKWSRGVVESARADMKKIKTAEDAEWLVRTHFNQLVSEYYMPTKGNLKEGPYGIKTRDYTEDDSKLLLRNAQEMKKVMQELNTKFGIEAFDKRIEQVDDMIKKLERQSSYSGQKQKEALERMEKLLQQR</sequence>
<name>A0A2H0NAV3_9BACT</name>
<comment type="caution">
    <text evidence="3">The sequence shown here is derived from an EMBL/GenBank/DDBJ whole genome shotgun (WGS) entry which is preliminary data.</text>
</comment>
<protein>
    <submittedName>
        <fullName evidence="3">Uncharacterized protein</fullName>
    </submittedName>
</protein>
<evidence type="ECO:0000256" key="2">
    <source>
        <dbReference type="SAM" id="MobiDB-lite"/>
    </source>
</evidence>
<feature type="region of interest" description="Disordered" evidence="2">
    <location>
        <begin position="223"/>
        <end position="245"/>
    </location>
</feature>
<feature type="coiled-coil region" evidence="1">
    <location>
        <begin position="180"/>
        <end position="223"/>
    </location>
</feature>
<evidence type="ECO:0000313" key="4">
    <source>
        <dbReference type="Proteomes" id="UP000228867"/>
    </source>
</evidence>
<evidence type="ECO:0000256" key="1">
    <source>
        <dbReference type="SAM" id="Coils"/>
    </source>
</evidence>
<proteinExistence type="predicted"/>
<feature type="region of interest" description="Disordered" evidence="2">
    <location>
        <begin position="87"/>
        <end position="114"/>
    </location>
</feature>
<dbReference type="AlphaFoldDB" id="A0A2H0NAV3"/>
<evidence type="ECO:0000313" key="3">
    <source>
        <dbReference type="EMBL" id="PIR06023.1"/>
    </source>
</evidence>
<reference evidence="3 4" key="1">
    <citation type="submission" date="2017-09" db="EMBL/GenBank/DDBJ databases">
        <title>Depth-based differentiation of microbial function through sediment-hosted aquifers and enrichment of novel symbionts in the deep terrestrial subsurface.</title>
        <authorList>
            <person name="Probst A.J."/>
            <person name="Ladd B."/>
            <person name="Jarett J.K."/>
            <person name="Geller-Mcgrath D.E."/>
            <person name="Sieber C.M."/>
            <person name="Emerson J.B."/>
            <person name="Anantharaman K."/>
            <person name="Thomas B.C."/>
            <person name="Malmstrom R."/>
            <person name="Stieglmeier M."/>
            <person name="Klingl A."/>
            <person name="Woyke T."/>
            <person name="Ryan C.M."/>
            <person name="Banfield J.F."/>
        </authorList>
    </citation>
    <scope>NUCLEOTIDE SEQUENCE [LARGE SCALE GENOMIC DNA]</scope>
    <source>
        <strain evidence="3">CG11_big_fil_rev_8_21_14_0_20_38_23</strain>
    </source>
</reference>
<dbReference type="EMBL" id="PCWR01000068">
    <property type="protein sequence ID" value="PIR06023.1"/>
    <property type="molecule type" value="Genomic_DNA"/>
</dbReference>
<feature type="compositionally biased region" description="Basic and acidic residues" evidence="2">
    <location>
        <begin position="230"/>
        <end position="245"/>
    </location>
</feature>
<accession>A0A2H0NAV3</accession>
<feature type="region of interest" description="Disordered" evidence="2">
    <location>
        <begin position="1"/>
        <end position="44"/>
    </location>
</feature>
<organism evidence="3 4">
    <name type="scientific">Candidatus Jorgensenbacteria bacterium CG11_big_fil_rev_8_21_14_0_20_38_23</name>
    <dbReference type="NCBI Taxonomy" id="1974594"/>
    <lineage>
        <taxon>Bacteria</taxon>
        <taxon>Candidatus Joergenseniibacteriota</taxon>
    </lineage>
</organism>